<comment type="caution">
    <text evidence="3">The sequence shown here is derived from an EMBL/GenBank/DDBJ whole genome shotgun (WGS) entry which is preliminary data.</text>
</comment>
<evidence type="ECO:0000313" key="3">
    <source>
        <dbReference type="EMBL" id="GJT38276.1"/>
    </source>
</evidence>
<dbReference type="Proteomes" id="UP001151760">
    <property type="component" value="Unassembled WGS sequence"/>
</dbReference>
<name>A0ABQ5DGA5_9ASTR</name>
<evidence type="ECO:0000256" key="1">
    <source>
        <dbReference type="SAM" id="Coils"/>
    </source>
</evidence>
<dbReference type="EMBL" id="BQNB010015291">
    <property type="protein sequence ID" value="GJT38276.1"/>
    <property type="molecule type" value="Genomic_DNA"/>
</dbReference>
<feature type="region of interest" description="Disordered" evidence="2">
    <location>
        <begin position="76"/>
        <end position="102"/>
    </location>
</feature>
<proteinExistence type="predicted"/>
<protein>
    <submittedName>
        <fullName evidence="3">Uncharacterized protein</fullName>
    </submittedName>
</protein>
<reference evidence="3" key="2">
    <citation type="submission" date="2022-01" db="EMBL/GenBank/DDBJ databases">
        <authorList>
            <person name="Yamashiro T."/>
            <person name="Shiraishi A."/>
            <person name="Satake H."/>
            <person name="Nakayama K."/>
        </authorList>
    </citation>
    <scope>NUCLEOTIDE SEQUENCE</scope>
</reference>
<feature type="coiled-coil region" evidence="1">
    <location>
        <begin position="110"/>
        <end position="137"/>
    </location>
</feature>
<feature type="compositionally biased region" description="Pro residues" evidence="2">
    <location>
        <begin position="76"/>
        <end position="95"/>
    </location>
</feature>
<keyword evidence="4" id="KW-1185">Reference proteome</keyword>
<accession>A0ABQ5DGA5</accession>
<keyword evidence="1" id="KW-0175">Coiled coil</keyword>
<reference evidence="3" key="1">
    <citation type="journal article" date="2022" name="Int. J. Mol. Sci.">
        <title>Draft Genome of Tanacetum Coccineum: Genomic Comparison of Closely Related Tanacetum-Family Plants.</title>
        <authorList>
            <person name="Yamashiro T."/>
            <person name="Shiraishi A."/>
            <person name="Nakayama K."/>
            <person name="Satake H."/>
        </authorList>
    </citation>
    <scope>NUCLEOTIDE SEQUENCE</scope>
</reference>
<organism evidence="3 4">
    <name type="scientific">Tanacetum coccineum</name>
    <dbReference type="NCBI Taxonomy" id="301880"/>
    <lineage>
        <taxon>Eukaryota</taxon>
        <taxon>Viridiplantae</taxon>
        <taxon>Streptophyta</taxon>
        <taxon>Embryophyta</taxon>
        <taxon>Tracheophyta</taxon>
        <taxon>Spermatophyta</taxon>
        <taxon>Magnoliopsida</taxon>
        <taxon>eudicotyledons</taxon>
        <taxon>Gunneridae</taxon>
        <taxon>Pentapetalae</taxon>
        <taxon>asterids</taxon>
        <taxon>campanulids</taxon>
        <taxon>Asterales</taxon>
        <taxon>Asteraceae</taxon>
        <taxon>Asteroideae</taxon>
        <taxon>Anthemideae</taxon>
        <taxon>Anthemidinae</taxon>
        <taxon>Tanacetum</taxon>
    </lineage>
</organism>
<sequence>MNEYLLRNNNYNYSKRKRHKATLDEATRHEKEWEAIMKEDEAHDELFRLEFAPEIQDRGYGYFMWKDDLRLLLSPSPIPSTPPSSSPRPSTPPSPSRSAPNHGKAVCLNCKFLAEKIKTLEEKIKILKGTLEMERHLESHTFDSTAILHELYNDMGRFGLE</sequence>
<evidence type="ECO:0000256" key="2">
    <source>
        <dbReference type="SAM" id="MobiDB-lite"/>
    </source>
</evidence>
<evidence type="ECO:0000313" key="4">
    <source>
        <dbReference type="Proteomes" id="UP001151760"/>
    </source>
</evidence>
<gene>
    <name evidence="3" type="ORF">Tco_0938141</name>
</gene>